<dbReference type="InterPro" id="IPR003265">
    <property type="entry name" value="HhH-GPD_domain"/>
</dbReference>
<keyword evidence="5" id="KW-0732">Signal</keyword>
<dbReference type="GO" id="GO:0000703">
    <property type="term" value="F:oxidized pyrimidine nucleobase lesion DNA N-glycosylase activity"/>
    <property type="evidence" value="ECO:0007669"/>
    <property type="project" value="TreeGrafter"/>
</dbReference>
<feature type="domain" description="HhH-GPD" evidence="6">
    <location>
        <begin position="101"/>
        <end position="156"/>
    </location>
</feature>
<dbReference type="AlphaFoldDB" id="A0A3P7ZX29"/>
<dbReference type="PANTHER" id="PTHR43286">
    <property type="entry name" value="ENDONUCLEASE III-LIKE PROTEIN 1"/>
    <property type="match status" value="1"/>
</dbReference>
<accession>A0A3P7ZX29</accession>
<keyword evidence="2" id="KW-0378">Hydrolase</keyword>
<dbReference type="GO" id="GO:0006289">
    <property type="term" value="P:nucleotide-excision repair"/>
    <property type="evidence" value="ECO:0007669"/>
    <property type="project" value="TreeGrafter"/>
</dbReference>
<gene>
    <name evidence="7" type="ORF">BTMF_LOCUS15457</name>
</gene>
<evidence type="ECO:0000256" key="3">
    <source>
        <dbReference type="ARBA" id="ARBA00023204"/>
    </source>
</evidence>
<feature type="non-terminal residue" evidence="7">
    <location>
        <position position="156"/>
    </location>
</feature>
<evidence type="ECO:0000313" key="8">
    <source>
        <dbReference type="Proteomes" id="UP000280834"/>
    </source>
</evidence>
<protein>
    <recommendedName>
        <fullName evidence="6">HhH-GPD domain-containing protein</fullName>
    </recommendedName>
</protein>
<feature type="chain" id="PRO_5018290433" description="HhH-GPD domain-containing protein" evidence="5">
    <location>
        <begin position="18"/>
        <end position="156"/>
    </location>
</feature>
<evidence type="ECO:0000259" key="6">
    <source>
        <dbReference type="Pfam" id="PF00730"/>
    </source>
</evidence>
<name>A0A3P7ZX29_9BILA</name>
<keyword evidence="8" id="KW-1185">Reference proteome</keyword>
<feature type="signal peptide" evidence="5">
    <location>
        <begin position="1"/>
        <end position="17"/>
    </location>
</feature>
<dbReference type="SUPFAM" id="SSF48150">
    <property type="entry name" value="DNA-glycosylase"/>
    <property type="match status" value="1"/>
</dbReference>
<keyword evidence="1" id="KW-0227">DNA damage</keyword>
<dbReference type="GO" id="GO:0005634">
    <property type="term" value="C:nucleus"/>
    <property type="evidence" value="ECO:0007669"/>
    <property type="project" value="TreeGrafter"/>
</dbReference>
<dbReference type="PANTHER" id="PTHR43286:SF1">
    <property type="entry name" value="ENDONUCLEASE III-LIKE PROTEIN 1"/>
    <property type="match status" value="1"/>
</dbReference>
<dbReference type="GO" id="GO:0003906">
    <property type="term" value="F:DNA-(apurinic or apyrimidinic site) endonuclease activity"/>
    <property type="evidence" value="ECO:0007669"/>
    <property type="project" value="TreeGrafter"/>
</dbReference>
<dbReference type="GO" id="GO:0006285">
    <property type="term" value="P:base-excision repair, AP site formation"/>
    <property type="evidence" value="ECO:0007669"/>
    <property type="project" value="TreeGrafter"/>
</dbReference>
<reference evidence="7 8" key="1">
    <citation type="submission" date="2018-11" db="EMBL/GenBank/DDBJ databases">
        <authorList>
            <consortium name="Pathogen Informatics"/>
        </authorList>
    </citation>
    <scope>NUCLEOTIDE SEQUENCE [LARGE SCALE GENOMIC DNA]</scope>
</reference>
<dbReference type="Pfam" id="PF00730">
    <property type="entry name" value="HhH-GPD"/>
    <property type="match status" value="1"/>
</dbReference>
<dbReference type="InterPro" id="IPR011257">
    <property type="entry name" value="DNA_glycosylase"/>
</dbReference>
<evidence type="ECO:0000313" key="7">
    <source>
        <dbReference type="EMBL" id="VDO54175.1"/>
    </source>
</evidence>
<dbReference type="Proteomes" id="UP000280834">
    <property type="component" value="Unassembled WGS sequence"/>
</dbReference>
<dbReference type="EMBL" id="UZAG01022607">
    <property type="protein sequence ID" value="VDO54175.1"/>
    <property type="molecule type" value="Genomic_DNA"/>
</dbReference>
<evidence type="ECO:0000256" key="1">
    <source>
        <dbReference type="ARBA" id="ARBA00022763"/>
    </source>
</evidence>
<dbReference type="Gene3D" id="1.10.340.30">
    <property type="entry name" value="Hypothetical protein, domain 2"/>
    <property type="match status" value="1"/>
</dbReference>
<evidence type="ECO:0000256" key="2">
    <source>
        <dbReference type="ARBA" id="ARBA00022801"/>
    </source>
</evidence>
<proteinExistence type="predicted"/>
<evidence type="ECO:0000256" key="5">
    <source>
        <dbReference type="SAM" id="SignalP"/>
    </source>
</evidence>
<sequence length="156" mass="18090">MLFNWTFPILSIICTLWDELRVNRSTDHFGGIFRTMATPMKKRRKTLKIAFDVGEHYSKGGNEHESASTKESPLWMKHLENIKQMRSNKDAPVFRFQTLLSLMLSSQTKDHITAAAMHRLREHGCTVDDLVLIPTEKLQQLLIPVGFYKKKAVYIK</sequence>
<evidence type="ECO:0000256" key="4">
    <source>
        <dbReference type="ARBA" id="ARBA00023295"/>
    </source>
</evidence>
<keyword evidence="4" id="KW-0326">Glycosidase</keyword>
<keyword evidence="3" id="KW-0234">DNA repair</keyword>
<organism evidence="7 8">
    <name type="scientific">Brugia timori</name>
    <dbReference type="NCBI Taxonomy" id="42155"/>
    <lineage>
        <taxon>Eukaryota</taxon>
        <taxon>Metazoa</taxon>
        <taxon>Ecdysozoa</taxon>
        <taxon>Nematoda</taxon>
        <taxon>Chromadorea</taxon>
        <taxon>Rhabditida</taxon>
        <taxon>Spirurina</taxon>
        <taxon>Spiruromorpha</taxon>
        <taxon>Filarioidea</taxon>
        <taxon>Onchocercidae</taxon>
        <taxon>Brugia</taxon>
    </lineage>
</organism>